<evidence type="ECO:0000313" key="14">
    <source>
        <dbReference type="EMBL" id="MBT1071328.1"/>
    </source>
</evidence>
<evidence type="ECO:0000256" key="5">
    <source>
        <dbReference type="ARBA" id="ARBA00022862"/>
    </source>
</evidence>
<name>A0ABS5U6P1_9BACT</name>
<keyword evidence="7" id="KW-1015">Disulfide bond</keyword>
<dbReference type="PROSITE" id="PS51352">
    <property type="entry name" value="THIOREDOXIN_2"/>
    <property type="match status" value="1"/>
</dbReference>
<dbReference type="EMBL" id="JAHDYS010000004">
    <property type="protein sequence ID" value="MBT1071328.1"/>
    <property type="molecule type" value="Genomic_DNA"/>
</dbReference>
<dbReference type="PANTHER" id="PTHR42801">
    <property type="entry name" value="THIOREDOXIN-DEPENDENT PEROXIDE REDUCTASE"/>
    <property type="match status" value="1"/>
</dbReference>
<comment type="subunit">
    <text evidence="2">Monomer.</text>
</comment>
<protein>
    <recommendedName>
        <fullName evidence="3">thioredoxin-dependent peroxiredoxin</fullName>
        <ecNumber evidence="3">1.11.1.24</ecNumber>
    </recommendedName>
    <alternativeName>
        <fullName evidence="9">Thioredoxin peroxidase</fullName>
    </alternativeName>
    <alternativeName>
        <fullName evidence="11">Thioredoxin-dependent peroxiredoxin Bcp</fullName>
    </alternativeName>
</protein>
<evidence type="ECO:0000256" key="8">
    <source>
        <dbReference type="ARBA" id="ARBA00023284"/>
    </source>
</evidence>
<gene>
    <name evidence="14" type="ORF">KJB30_06020</name>
</gene>
<keyword evidence="5" id="KW-0049">Antioxidant</keyword>
<evidence type="ECO:0000256" key="2">
    <source>
        <dbReference type="ARBA" id="ARBA00011245"/>
    </source>
</evidence>
<evidence type="ECO:0000256" key="1">
    <source>
        <dbReference type="ARBA" id="ARBA00003330"/>
    </source>
</evidence>
<feature type="domain" description="Thioredoxin" evidence="13">
    <location>
        <begin position="2"/>
        <end position="153"/>
    </location>
</feature>
<evidence type="ECO:0000256" key="10">
    <source>
        <dbReference type="ARBA" id="ARBA00038489"/>
    </source>
</evidence>
<comment type="similarity">
    <text evidence="10">Belongs to the peroxiredoxin family. BCP/PrxQ subfamily.</text>
</comment>
<dbReference type="EC" id="1.11.1.24" evidence="3"/>
<evidence type="ECO:0000256" key="6">
    <source>
        <dbReference type="ARBA" id="ARBA00023002"/>
    </source>
</evidence>
<dbReference type="RefSeq" id="WP_214297038.1">
    <property type="nucleotide sequence ID" value="NZ_JAHDYS010000004.1"/>
</dbReference>
<comment type="function">
    <text evidence="1">Thiol-specific peroxidase that catalyzes the reduction of hydrogen peroxide and organic hydroperoxides to water and alcohols, respectively. Plays a role in cell protection against oxidative stress by detoxifying peroxides and as sensor of hydrogen peroxide-mediated signaling events.</text>
</comment>
<dbReference type="PANTHER" id="PTHR42801:SF4">
    <property type="entry name" value="AHPC_TSA FAMILY PROTEIN"/>
    <property type="match status" value="1"/>
</dbReference>
<dbReference type="CDD" id="cd03017">
    <property type="entry name" value="PRX_BCP"/>
    <property type="match status" value="1"/>
</dbReference>
<sequence>MSLEGKKAPDFLLEGSDGKQHSLKEYLGKRVVIYFYPRDNTPGCTKEACGFRDSYQELTGDNTVLLGVSKDSTASHNKFITAFNLPFVLLTDPDTTMMQAYGAYGEKTACGRTTMGIIRSTVIIGPDGIVQKQWPKVAKAEQHPAEVLKYLKK</sequence>
<dbReference type="Pfam" id="PF00578">
    <property type="entry name" value="AhpC-TSA"/>
    <property type="match status" value="1"/>
</dbReference>
<dbReference type="InterPro" id="IPR013766">
    <property type="entry name" value="Thioredoxin_domain"/>
</dbReference>
<comment type="caution">
    <text evidence="14">The sequence shown here is derived from an EMBL/GenBank/DDBJ whole genome shotgun (WGS) entry which is preliminary data.</text>
</comment>
<evidence type="ECO:0000256" key="3">
    <source>
        <dbReference type="ARBA" id="ARBA00013017"/>
    </source>
</evidence>
<comment type="catalytic activity">
    <reaction evidence="12">
        <text>a hydroperoxide + [thioredoxin]-dithiol = an alcohol + [thioredoxin]-disulfide + H2O</text>
        <dbReference type="Rhea" id="RHEA:62620"/>
        <dbReference type="Rhea" id="RHEA-COMP:10698"/>
        <dbReference type="Rhea" id="RHEA-COMP:10700"/>
        <dbReference type="ChEBI" id="CHEBI:15377"/>
        <dbReference type="ChEBI" id="CHEBI:29950"/>
        <dbReference type="ChEBI" id="CHEBI:30879"/>
        <dbReference type="ChEBI" id="CHEBI:35924"/>
        <dbReference type="ChEBI" id="CHEBI:50058"/>
        <dbReference type="EC" id="1.11.1.24"/>
    </reaction>
</comment>
<dbReference type="SUPFAM" id="SSF52833">
    <property type="entry name" value="Thioredoxin-like"/>
    <property type="match status" value="1"/>
</dbReference>
<keyword evidence="6" id="KW-0560">Oxidoreductase</keyword>
<accession>A0ABS5U6P1</accession>
<dbReference type="InterPro" id="IPR036249">
    <property type="entry name" value="Thioredoxin-like_sf"/>
</dbReference>
<organism evidence="14 15">
    <name type="scientific">Pelotalea chapellei</name>
    <dbReference type="NCBI Taxonomy" id="44671"/>
    <lineage>
        <taxon>Bacteria</taxon>
        <taxon>Pseudomonadati</taxon>
        <taxon>Thermodesulfobacteriota</taxon>
        <taxon>Desulfuromonadia</taxon>
        <taxon>Geobacterales</taxon>
        <taxon>Geobacteraceae</taxon>
        <taxon>Pelotalea</taxon>
    </lineage>
</organism>
<proteinExistence type="inferred from homology"/>
<dbReference type="InterPro" id="IPR024706">
    <property type="entry name" value="Peroxiredoxin_AhpC-typ"/>
</dbReference>
<keyword evidence="8" id="KW-0676">Redox-active center</keyword>
<keyword evidence="4" id="KW-0575">Peroxidase</keyword>
<evidence type="ECO:0000256" key="11">
    <source>
        <dbReference type="ARBA" id="ARBA00042639"/>
    </source>
</evidence>
<dbReference type="Proteomes" id="UP000784128">
    <property type="component" value="Unassembled WGS sequence"/>
</dbReference>
<reference evidence="14 15" key="1">
    <citation type="submission" date="2021-05" db="EMBL/GenBank/DDBJ databases">
        <title>The draft genome of Geobacter chapellei DSM 13688.</title>
        <authorList>
            <person name="Xu Z."/>
            <person name="Masuda Y."/>
            <person name="Itoh H."/>
            <person name="Senoo K."/>
        </authorList>
    </citation>
    <scope>NUCLEOTIDE SEQUENCE [LARGE SCALE GENOMIC DNA]</scope>
    <source>
        <strain evidence="14 15">DSM 13688</strain>
    </source>
</reference>
<dbReference type="PIRSF" id="PIRSF000239">
    <property type="entry name" value="AHPC"/>
    <property type="match status" value="1"/>
</dbReference>
<keyword evidence="15" id="KW-1185">Reference proteome</keyword>
<evidence type="ECO:0000259" key="13">
    <source>
        <dbReference type="PROSITE" id="PS51352"/>
    </source>
</evidence>
<evidence type="ECO:0000256" key="7">
    <source>
        <dbReference type="ARBA" id="ARBA00023157"/>
    </source>
</evidence>
<evidence type="ECO:0000313" key="15">
    <source>
        <dbReference type="Proteomes" id="UP000784128"/>
    </source>
</evidence>
<dbReference type="Gene3D" id="3.40.30.10">
    <property type="entry name" value="Glutaredoxin"/>
    <property type="match status" value="1"/>
</dbReference>
<evidence type="ECO:0000256" key="12">
    <source>
        <dbReference type="ARBA" id="ARBA00049091"/>
    </source>
</evidence>
<dbReference type="InterPro" id="IPR050924">
    <property type="entry name" value="Peroxiredoxin_BCP/PrxQ"/>
</dbReference>
<evidence type="ECO:0000256" key="4">
    <source>
        <dbReference type="ARBA" id="ARBA00022559"/>
    </source>
</evidence>
<evidence type="ECO:0000256" key="9">
    <source>
        <dbReference type="ARBA" id="ARBA00032824"/>
    </source>
</evidence>
<dbReference type="InterPro" id="IPR000866">
    <property type="entry name" value="AhpC/TSA"/>
</dbReference>